<name>A0A7R8D0I7_LEPSM</name>
<feature type="compositionally biased region" description="Basic and acidic residues" evidence="7">
    <location>
        <begin position="183"/>
        <end position="196"/>
    </location>
</feature>
<evidence type="ECO:0000313" key="10">
    <source>
        <dbReference type="Proteomes" id="UP000675881"/>
    </source>
</evidence>
<dbReference type="EMBL" id="HG994585">
    <property type="protein sequence ID" value="CAF2984491.1"/>
    <property type="molecule type" value="Genomic_DNA"/>
</dbReference>
<accession>A0A7R8D0I7</accession>
<evidence type="ECO:0000259" key="8">
    <source>
        <dbReference type="Pfam" id="PF09733"/>
    </source>
</evidence>
<feature type="domain" description="Polycomb protein VEFS-Box" evidence="8">
    <location>
        <begin position="246"/>
        <end position="324"/>
    </location>
</feature>
<comment type="similarity">
    <text evidence="1">Belongs to the VEFS (VRN2-EMF2-FIS2-SU(Z)12) family.</text>
</comment>
<gene>
    <name evidence="9" type="ORF">LSAA_11738</name>
</gene>
<keyword evidence="3" id="KW-0863">Zinc-finger</keyword>
<dbReference type="Proteomes" id="UP000675881">
    <property type="component" value="Chromosome 6"/>
</dbReference>
<evidence type="ECO:0000256" key="1">
    <source>
        <dbReference type="ARBA" id="ARBA00007416"/>
    </source>
</evidence>
<dbReference type="GO" id="GO:0008270">
    <property type="term" value="F:zinc ion binding"/>
    <property type="evidence" value="ECO:0007669"/>
    <property type="project" value="UniProtKB-KW"/>
</dbReference>
<feature type="region of interest" description="Disordered" evidence="7">
    <location>
        <begin position="183"/>
        <end position="208"/>
    </location>
</feature>
<organism evidence="9 10">
    <name type="scientific">Lepeophtheirus salmonis</name>
    <name type="common">Salmon louse</name>
    <name type="synonym">Caligus salmonis</name>
    <dbReference type="NCBI Taxonomy" id="72036"/>
    <lineage>
        <taxon>Eukaryota</taxon>
        <taxon>Metazoa</taxon>
        <taxon>Ecdysozoa</taxon>
        <taxon>Arthropoda</taxon>
        <taxon>Crustacea</taxon>
        <taxon>Multicrustacea</taxon>
        <taxon>Hexanauplia</taxon>
        <taxon>Copepoda</taxon>
        <taxon>Siphonostomatoida</taxon>
        <taxon>Caligidae</taxon>
        <taxon>Lepeophtheirus</taxon>
    </lineage>
</organism>
<keyword evidence="10" id="KW-1185">Reference proteome</keyword>
<evidence type="ECO:0000256" key="5">
    <source>
        <dbReference type="ARBA" id="ARBA00023015"/>
    </source>
</evidence>
<dbReference type="Pfam" id="PF09733">
    <property type="entry name" value="VEFS-Box"/>
    <property type="match status" value="1"/>
</dbReference>
<keyword evidence="2" id="KW-0479">Metal-binding</keyword>
<keyword evidence="4" id="KW-0862">Zinc</keyword>
<feature type="region of interest" description="Disordered" evidence="7">
    <location>
        <begin position="1"/>
        <end position="23"/>
    </location>
</feature>
<feature type="compositionally biased region" description="Low complexity" evidence="7">
    <location>
        <begin position="131"/>
        <end position="144"/>
    </location>
</feature>
<reference evidence="9" key="1">
    <citation type="submission" date="2021-02" db="EMBL/GenBank/DDBJ databases">
        <authorList>
            <person name="Bekaert M."/>
        </authorList>
    </citation>
    <scope>NUCLEOTIDE SEQUENCE</scope>
    <source>
        <strain evidence="9">IoA-00</strain>
    </source>
</reference>
<sequence>MGMALYSEESVSTSPPWSPSSCSKKAVLKNSLSQMKSLFCKEIDSHLKKLRASPSLTPSPKKKTRELRAENGEEEGVSRWPLKDQLRRSCTATTSPPLPPRSIMSPNKRKGKENVSLVTSKRRRLTTEVVSITSSSSSSTSISTLVNGNNSVHEQSEFNHYSTKLPDPLGINSLSLKPLEKAQTKFDPSRVRRPDDDPVPPSNNGIKSRKKVFKKKLDMDDVKDTSASVFIPVNRKANIVPGDYRSHGREYFHVRSNSKITYGEPESEESYQWLPDLMHRQIDEFLDLNNGEKELIKLWNEHMLLDPAYGSEMLSNRLKEFVEKERSYYCL</sequence>
<evidence type="ECO:0000256" key="4">
    <source>
        <dbReference type="ARBA" id="ARBA00022833"/>
    </source>
</evidence>
<dbReference type="InterPro" id="IPR019135">
    <property type="entry name" value="Polycomb_protein_VEFS-Box"/>
</dbReference>
<evidence type="ECO:0000256" key="6">
    <source>
        <dbReference type="ARBA" id="ARBA00023163"/>
    </source>
</evidence>
<evidence type="ECO:0000313" key="9">
    <source>
        <dbReference type="EMBL" id="CAF2984491.1"/>
    </source>
</evidence>
<evidence type="ECO:0000256" key="3">
    <source>
        <dbReference type="ARBA" id="ARBA00022771"/>
    </source>
</evidence>
<feature type="region of interest" description="Disordered" evidence="7">
    <location>
        <begin position="50"/>
        <end position="146"/>
    </location>
</feature>
<keyword evidence="6" id="KW-0804">Transcription</keyword>
<protein>
    <submittedName>
        <fullName evidence="9">SUZ12</fullName>
    </submittedName>
</protein>
<feature type="compositionally biased region" description="Low complexity" evidence="7">
    <location>
        <begin position="7"/>
        <end position="23"/>
    </location>
</feature>
<keyword evidence="5" id="KW-0805">Transcription regulation</keyword>
<evidence type="ECO:0000256" key="2">
    <source>
        <dbReference type="ARBA" id="ARBA00022723"/>
    </source>
</evidence>
<dbReference type="AlphaFoldDB" id="A0A7R8D0I7"/>
<evidence type="ECO:0000256" key="7">
    <source>
        <dbReference type="SAM" id="MobiDB-lite"/>
    </source>
</evidence>
<proteinExistence type="inferred from homology"/>